<dbReference type="Gene3D" id="3.80.10.10">
    <property type="entry name" value="Ribonuclease Inhibitor"/>
    <property type="match status" value="1"/>
</dbReference>
<sequence>MLAEASGKLDLSECELASVPPAVAGLPGLEELSLAGNRLTALPAEVGQLSYLARLQLAGNQLAALPPGVCELSALQGLWLHGNLLDSLPEELGRLSALTQLSLSGNRLTTLPASLAGLQALHELGAAGNQLASLPPSIGELPTLKKLSLHGNQLRELPASIGGLSALEELSLQGNPRLSSLPAELGTLPALRDLSAADCALTSVPAELSQAPALQSLSLYGNQLYHFPAEILQAPKLKTVWLEGNPLGVEAVATLLAALPASGVSALGLDEAQLAQLPLATRDPLVAAAGPKLRVAAVAPGGPGEGYFKLERAQRASAHGASSSNGSGAGASGSSSLSSIGGNGSSRPSAHVLVVSFGSAPGTPNWGGLLKKVRTAAVDPEEADFDVLYVVDPRRAWYGGGDEGYELYEQRLRAACAPYPHVIFIGDSMGATGALLFAHLATEVHAWTPQVDLATSSIRPGQGPEWQAILRHRVLKGVGACRGKVVVHTGSWRHDLDQARCLPTQAGLKVQIYSVESHRLALALDRRGLLVQIVRSAVLQAMGLTNKDNMRLANLF</sequence>
<gene>
    <name evidence="5" type="ORF">C2E20_5742</name>
</gene>
<dbReference type="SMART" id="SM00369">
    <property type="entry name" value="LRR_TYP"/>
    <property type="match status" value="8"/>
</dbReference>
<evidence type="ECO:0000313" key="5">
    <source>
        <dbReference type="EMBL" id="PSC70947.1"/>
    </source>
</evidence>
<evidence type="ECO:0000256" key="4">
    <source>
        <dbReference type="SAM" id="MobiDB-lite"/>
    </source>
</evidence>
<dbReference type="Proteomes" id="UP000239649">
    <property type="component" value="Unassembled WGS sequence"/>
</dbReference>
<name>A0A2P6VA35_9CHLO</name>
<dbReference type="PANTHER" id="PTHR48051">
    <property type="match status" value="1"/>
</dbReference>
<evidence type="ECO:0000256" key="1">
    <source>
        <dbReference type="ARBA" id="ARBA00004430"/>
    </source>
</evidence>
<dbReference type="AlphaFoldDB" id="A0A2P6VA35"/>
<dbReference type="OrthoDB" id="676979at2759"/>
<evidence type="ECO:0000313" key="6">
    <source>
        <dbReference type="Proteomes" id="UP000239649"/>
    </source>
</evidence>
<organism evidence="5 6">
    <name type="scientific">Micractinium conductrix</name>
    <dbReference type="NCBI Taxonomy" id="554055"/>
    <lineage>
        <taxon>Eukaryota</taxon>
        <taxon>Viridiplantae</taxon>
        <taxon>Chlorophyta</taxon>
        <taxon>core chlorophytes</taxon>
        <taxon>Trebouxiophyceae</taxon>
        <taxon>Chlorellales</taxon>
        <taxon>Chlorellaceae</taxon>
        <taxon>Chlorella clade</taxon>
        <taxon>Micractinium</taxon>
    </lineage>
</organism>
<feature type="region of interest" description="Disordered" evidence="4">
    <location>
        <begin position="318"/>
        <end position="343"/>
    </location>
</feature>
<dbReference type="GO" id="GO:0005930">
    <property type="term" value="C:axoneme"/>
    <property type="evidence" value="ECO:0007669"/>
    <property type="project" value="UniProtKB-SubCell"/>
</dbReference>
<dbReference type="SUPFAM" id="SSF52058">
    <property type="entry name" value="L domain-like"/>
    <property type="match status" value="1"/>
</dbReference>
<comment type="subcellular location">
    <subcellularLocation>
        <location evidence="1">Cytoplasm</location>
        <location evidence="1">Cytoskeleton</location>
        <location evidence="1">Cilium axoneme</location>
    </subcellularLocation>
</comment>
<dbReference type="InterPro" id="IPR050216">
    <property type="entry name" value="LRR_domain-containing"/>
</dbReference>
<dbReference type="SMART" id="SM00364">
    <property type="entry name" value="LRR_BAC"/>
    <property type="match status" value="6"/>
</dbReference>
<keyword evidence="2" id="KW-0433">Leucine-rich repeat</keyword>
<keyword evidence="6" id="KW-1185">Reference proteome</keyword>
<evidence type="ECO:0000256" key="3">
    <source>
        <dbReference type="ARBA" id="ARBA00022737"/>
    </source>
</evidence>
<feature type="compositionally biased region" description="Low complexity" evidence="4">
    <location>
        <begin position="318"/>
        <end position="340"/>
    </location>
</feature>
<dbReference type="EMBL" id="LHPF02000017">
    <property type="protein sequence ID" value="PSC70947.1"/>
    <property type="molecule type" value="Genomic_DNA"/>
</dbReference>
<dbReference type="PROSITE" id="PS51450">
    <property type="entry name" value="LRR"/>
    <property type="match status" value="1"/>
</dbReference>
<comment type="caution">
    <text evidence="5">The sequence shown here is derived from an EMBL/GenBank/DDBJ whole genome shotgun (WGS) entry which is preliminary data.</text>
</comment>
<dbReference type="STRING" id="554055.A0A2P6VA35"/>
<dbReference type="InterPro" id="IPR032675">
    <property type="entry name" value="LRR_dom_sf"/>
</dbReference>
<keyword evidence="3" id="KW-0677">Repeat</keyword>
<proteinExistence type="predicted"/>
<dbReference type="Pfam" id="PF13855">
    <property type="entry name" value="LRR_8"/>
    <property type="match status" value="2"/>
</dbReference>
<accession>A0A2P6VA35</accession>
<evidence type="ECO:0000256" key="2">
    <source>
        <dbReference type="ARBA" id="ARBA00022614"/>
    </source>
</evidence>
<protein>
    <submittedName>
        <fullName evidence="5">Leucine-rich repeat-containing 40</fullName>
    </submittedName>
</protein>
<dbReference type="PANTHER" id="PTHR48051:SF25">
    <property type="entry name" value="LEUCINE RICH REPEAT PROTEIN"/>
    <property type="match status" value="1"/>
</dbReference>
<dbReference type="InterPro" id="IPR003591">
    <property type="entry name" value="Leu-rich_rpt_typical-subtyp"/>
</dbReference>
<reference evidence="5 6" key="1">
    <citation type="journal article" date="2018" name="Plant J.">
        <title>Genome sequences of Chlorella sorokiniana UTEX 1602 and Micractinium conductrix SAG 241.80: implications to maltose excretion by a green alga.</title>
        <authorList>
            <person name="Arriola M.B."/>
            <person name="Velmurugan N."/>
            <person name="Zhang Y."/>
            <person name="Plunkett M.H."/>
            <person name="Hondzo H."/>
            <person name="Barney B.M."/>
        </authorList>
    </citation>
    <scope>NUCLEOTIDE SEQUENCE [LARGE SCALE GENOMIC DNA]</scope>
    <source>
        <strain evidence="5 6">SAG 241.80</strain>
    </source>
</reference>
<dbReference type="InterPro" id="IPR001611">
    <property type="entry name" value="Leu-rich_rpt"/>
</dbReference>